<dbReference type="RefSeq" id="WP_149822344.1">
    <property type="nucleotide sequence ID" value="NZ_VUOA01000065.1"/>
</dbReference>
<comment type="caution">
    <text evidence="3">The sequence shown here is derived from an EMBL/GenBank/DDBJ whole genome shotgun (WGS) entry which is preliminary data.</text>
</comment>
<protein>
    <recommendedName>
        <fullName evidence="5">Invasion associated locus B family protein</fullName>
    </recommendedName>
</protein>
<organism evidence="3 4">
    <name type="scientific">Salinarimonas soli</name>
    <dbReference type="NCBI Taxonomy" id="1638099"/>
    <lineage>
        <taxon>Bacteria</taxon>
        <taxon>Pseudomonadati</taxon>
        <taxon>Pseudomonadota</taxon>
        <taxon>Alphaproteobacteria</taxon>
        <taxon>Hyphomicrobiales</taxon>
        <taxon>Salinarimonadaceae</taxon>
        <taxon>Salinarimonas</taxon>
    </lineage>
</organism>
<sequence length="249" mass="25592">MTVSRRVSLPLASALLVLAALPALAQQARPGAASNPQTGAQTRSSGAAPAQNAGSGANSARPGAVTAKPDAASAKAKAAGATAAAGGAAAAGAAAAASRPGGHQALLLGTFGDWGAYSTQAGRAKICYALSQPKERLPKQLKRDPAFVFVSFRPSENVRNEVAVVLGFPTKDGSEAKAVVGQTTFDFLTKDQNAWIKNPAQEEQVVQTLSRGGNLVLRIISRRGNELTDRYSLQGFGQALERAKRECQG</sequence>
<dbReference type="EMBL" id="VUOA01000065">
    <property type="protein sequence ID" value="KAA2232141.1"/>
    <property type="molecule type" value="Genomic_DNA"/>
</dbReference>
<evidence type="ECO:0000256" key="2">
    <source>
        <dbReference type="SAM" id="SignalP"/>
    </source>
</evidence>
<proteinExistence type="predicted"/>
<reference evidence="3 4" key="1">
    <citation type="submission" date="2019-09" db="EMBL/GenBank/DDBJ databases">
        <title>Salinarimonas rosea gen. nov., sp. nov., a new member of the a-2 subgroup of the Proteobacteria.</title>
        <authorList>
            <person name="Liu J."/>
        </authorList>
    </citation>
    <scope>NUCLEOTIDE SEQUENCE [LARGE SCALE GENOMIC DNA]</scope>
    <source>
        <strain evidence="3 4">BN140002</strain>
    </source>
</reference>
<evidence type="ECO:0000313" key="4">
    <source>
        <dbReference type="Proteomes" id="UP000323142"/>
    </source>
</evidence>
<evidence type="ECO:0000313" key="3">
    <source>
        <dbReference type="EMBL" id="KAA2232141.1"/>
    </source>
</evidence>
<keyword evidence="4" id="KW-1185">Reference proteome</keyword>
<feature type="signal peptide" evidence="2">
    <location>
        <begin position="1"/>
        <end position="25"/>
    </location>
</feature>
<name>A0A5B2UZL8_9HYPH</name>
<gene>
    <name evidence="3" type="ORF">F0L46_25075</name>
</gene>
<evidence type="ECO:0008006" key="5">
    <source>
        <dbReference type="Google" id="ProtNLM"/>
    </source>
</evidence>
<feature type="region of interest" description="Disordered" evidence="1">
    <location>
        <begin position="29"/>
        <end position="68"/>
    </location>
</feature>
<feature type="chain" id="PRO_5022947207" description="Invasion associated locus B family protein" evidence="2">
    <location>
        <begin position="26"/>
        <end position="249"/>
    </location>
</feature>
<feature type="compositionally biased region" description="Polar residues" evidence="1">
    <location>
        <begin position="34"/>
        <end position="45"/>
    </location>
</feature>
<dbReference type="InterPro" id="IPR038696">
    <property type="entry name" value="IalB_sf"/>
</dbReference>
<dbReference type="OrthoDB" id="9806572at2"/>
<dbReference type="Gene3D" id="2.60.40.1880">
    <property type="entry name" value="Invasion associated locus B (IalB) protein"/>
    <property type="match status" value="1"/>
</dbReference>
<evidence type="ECO:0000256" key="1">
    <source>
        <dbReference type="SAM" id="MobiDB-lite"/>
    </source>
</evidence>
<dbReference type="AlphaFoldDB" id="A0A5B2UZL8"/>
<reference evidence="3 4" key="2">
    <citation type="submission" date="2019-09" db="EMBL/GenBank/DDBJ databases">
        <authorList>
            <person name="Jin C."/>
        </authorList>
    </citation>
    <scope>NUCLEOTIDE SEQUENCE [LARGE SCALE GENOMIC DNA]</scope>
    <source>
        <strain evidence="3 4">BN140002</strain>
    </source>
</reference>
<keyword evidence="2" id="KW-0732">Signal</keyword>
<dbReference type="Proteomes" id="UP000323142">
    <property type="component" value="Unassembled WGS sequence"/>
</dbReference>
<accession>A0A5B2UZL8</accession>